<dbReference type="VEuPathDB" id="TrichDB:TVAG_181280"/>
<name>A2FP32_TRIV3</name>
<keyword evidence="4" id="KW-1185">Reference proteome</keyword>
<gene>
    <name evidence="3" type="ORF">TVAG_181280</name>
</gene>
<feature type="region of interest" description="Disordered" evidence="2">
    <location>
        <begin position="156"/>
        <end position="179"/>
    </location>
</feature>
<protein>
    <submittedName>
        <fullName evidence="3">Uncharacterized protein</fullName>
    </submittedName>
</protein>
<feature type="coiled-coil region" evidence="1">
    <location>
        <begin position="249"/>
        <end position="280"/>
    </location>
</feature>
<feature type="compositionally biased region" description="Basic and acidic residues" evidence="2">
    <location>
        <begin position="156"/>
        <end position="178"/>
    </location>
</feature>
<dbReference type="RefSeq" id="XP_001306265.1">
    <property type="nucleotide sequence ID" value="XM_001306264.1"/>
</dbReference>
<dbReference type="EMBL" id="DS113918">
    <property type="protein sequence ID" value="EAX93335.1"/>
    <property type="molecule type" value="Genomic_DNA"/>
</dbReference>
<evidence type="ECO:0000256" key="1">
    <source>
        <dbReference type="SAM" id="Coils"/>
    </source>
</evidence>
<feature type="compositionally biased region" description="Basic residues" evidence="2">
    <location>
        <begin position="210"/>
        <end position="219"/>
    </location>
</feature>
<feature type="region of interest" description="Disordered" evidence="2">
    <location>
        <begin position="1"/>
        <end position="89"/>
    </location>
</feature>
<evidence type="ECO:0000313" key="3">
    <source>
        <dbReference type="EMBL" id="EAX93335.1"/>
    </source>
</evidence>
<dbReference type="KEGG" id="tva:4751053"/>
<feature type="region of interest" description="Disordered" evidence="2">
    <location>
        <begin position="195"/>
        <end position="219"/>
    </location>
</feature>
<reference evidence="3" key="1">
    <citation type="submission" date="2006-10" db="EMBL/GenBank/DDBJ databases">
        <authorList>
            <person name="Amadeo P."/>
            <person name="Zhao Q."/>
            <person name="Wortman J."/>
            <person name="Fraser-Liggett C."/>
            <person name="Carlton J."/>
        </authorList>
    </citation>
    <scope>NUCLEOTIDE SEQUENCE</scope>
    <source>
        <strain evidence="3">G3</strain>
    </source>
</reference>
<feature type="compositionally biased region" description="Acidic residues" evidence="2">
    <location>
        <begin position="32"/>
        <end position="50"/>
    </location>
</feature>
<keyword evidence="1" id="KW-0175">Coiled coil</keyword>
<evidence type="ECO:0000313" key="4">
    <source>
        <dbReference type="Proteomes" id="UP000001542"/>
    </source>
</evidence>
<evidence type="ECO:0000256" key="2">
    <source>
        <dbReference type="SAM" id="MobiDB-lite"/>
    </source>
</evidence>
<dbReference type="InParanoid" id="A2FP32"/>
<feature type="compositionally biased region" description="Basic and acidic residues" evidence="2">
    <location>
        <begin position="51"/>
        <end position="68"/>
    </location>
</feature>
<reference evidence="3" key="2">
    <citation type="journal article" date="2007" name="Science">
        <title>Draft genome sequence of the sexually transmitted pathogen Trichomonas vaginalis.</title>
        <authorList>
            <person name="Carlton J.M."/>
            <person name="Hirt R.P."/>
            <person name="Silva J.C."/>
            <person name="Delcher A.L."/>
            <person name="Schatz M."/>
            <person name="Zhao Q."/>
            <person name="Wortman J.R."/>
            <person name="Bidwell S.L."/>
            <person name="Alsmark U.C.M."/>
            <person name="Besteiro S."/>
            <person name="Sicheritz-Ponten T."/>
            <person name="Noel C.J."/>
            <person name="Dacks J.B."/>
            <person name="Foster P.G."/>
            <person name="Simillion C."/>
            <person name="Van de Peer Y."/>
            <person name="Miranda-Saavedra D."/>
            <person name="Barton G.J."/>
            <person name="Westrop G.D."/>
            <person name="Mueller S."/>
            <person name="Dessi D."/>
            <person name="Fiori P.L."/>
            <person name="Ren Q."/>
            <person name="Paulsen I."/>
            <person name="Zhang H."/>
            <person name="Bastida-Corcuera F.D."/>
            <person name="Simoes-Barbosa A."/>
            <person name="Brown M.T."/>
            <person name="Hayes R.D."/>
            <person name="Mukherjee M."/>
            <person name="Okumura C.Y."/>
            <person name="Schneider R."/>
            <person name="Smith A.J."/>
            <person name="Vanacova S."/>
            <person name="Villalvazo M."/>
            <person name="Haas B.J."/>
            <person name="Pertea M."/>
            <person name="Feldblyum T.V."/>
            <person name="Utterback T.R."/>
            <person name="Shu C.L."/>
            <person name="Osoegawa K."/>
            <person name="de Jong P.J."/>
            <person name="Hrdy I."/>
            <person name="Horvathova L."/>
            <person name="Zubacova Z."/>
            <person name="Dolezal P."/>
            <person name="Malik S.B."/>
            <person name="Logsdon J.M. Jr."/>
            <person name="Henze K."/>
            <person name="Gupta A."/>
            <person name="Wang C.C."/>
            <person name="Dunne R.L."/>
            <person name="Upcroft J.A."/>
            <person name="Upcroft P."/>
            <person name="White O."/>
            <person name="Salzberg S.L."/>
            <person name="Tang P."/>
            <person name="Chiu C.-H."/>
            <person name="Lee Y.-S."/>
            <person name="Embley T.M."/>
            <person name="Coombs G.H."/>
            <person name="Mottram J.C."/>
            <person name="Tachezy J."/>
            <person name="Fraser-Liggett C.M."/>
            <person name="Johnson P.J."/>
        </authorList>
    </citation>
    <scope>NUCLEOTIDE SEQUENCE [LARGE SCALE GENOMIC DNA]</scope>
    <source>
        <strain evidence="3">G3</strain>
    </source>
</reference>
<dbReference type="PANTHER" id="PTHR47026:SF2">
    <property type="entry name" value="FLAGELLAR ASSOCIATED PROTEIN"/>
    <property type="match status" value="1"/>
</dbReference>
<dbReference type="PANTHER" id="PTHR47026">
    <property type="entry name" value="PIGMENTOSA GTPASE REGULATOR-LIKE PROTEIN, PUTATIVE-RELATED"/>
    <property type="match status" value="1"/>
</dbReference>
<dbReference type="Proteomes" id="UP000001542">
    <property type="component" value="Unassembled WGS sequence"/>
</dbReference>
<organism evidence="3 4">
    <name type="scientific">Trichomonas vaginalis (strain ATCC PRA-98 / G3)</name>
    <dbReference type="NCBI Taxonomy" id="412133"/>
    <lineage>
        <taxon>Eukaryota</taxon>
        <taxon>Metamonada</taxon>
        <taxon>Parabasalia</taxon>
        <taxon>Trichomonadida</taxon>
        <taxon>Trichomonadidae</taxon>
        <taxon>Trichomonas</taxon>
    </lineage>
</organism>
<sequence length="534" mass="63731">MEKSVNTRNTPDKGHANKKSKQNDSSYSYFSDEYEYYSDEEEEYSYEEENKENLMGKRKSAQKEKEKSTNNPPKLIIQDNNQNKPVSYHVDDENLNVTPQIHDSPNITEIDPKILQIDDDTNKSTETIDKNNESNQNTNINDKNKIETKFFTTESEIREPETSKMHEIREPPRKETKNTNEFNLKKRISNMVHKSEVKSIHEPENTQNSGKHRPGVHKRRKVVYRNESTVNETRINELKEQSMKRKISSKVTQEEYDTLLNKLEEERNSFSDERKFDESMKIQRAINYVENKRRNEIHQEIEHEKKKRREESIKNIKEEITLFDKKTKEMLKELEHKHKEQEEILLKTHEEEFKDLETEWSSEHKVRMYNRPSARLLSLMKQLEYLVIHNQFDSASSLQKTIDIIRCEEERNAGEIMQRAFDNAVHKKEERNRIEIENLHNKQRLEISQLKSQRNIDKKPLIYKLHNVNIKKDIQEDNLIRNKSTTRIDRIPNQKQNTSRNINFSTKVNPQLLNLPKLVLRVSTRQEKIHSSKP</sequence>
<feature type="compositionally biased region" description="Basic and acidic residues" evidence="2">
    <location>
        <begin position="195"/>
        <end position="204"/>
    </location>
</feature>
<dbReference type="AlphaFoldDB" id="A2FP32"/>
<feature type="coiled-coil region" evidence="1">
    <location>
        <begin position="324"/>
        <end position="359"/>
    </location>
</feature>
<dbReference type="SMR" id="A2FP32"/>
<feature type="compositionally biased region" description="Basic and acidic residues" evidence="2">
    <location>
        <begin position="1"/>
        <end position="15"/>
    </location>
</feature>
<accession>A2FP32</accession>
<dbReference type="VEuPathDB" id="TrichDB:TVAGG3_0753670"/>
<proteinExistence type="predicted"/>